<accession>A0A4R1FCZ9</accession>
<dbReference type="EMBL" id="SMFR01000009">
    <property type="protein sequence ID" value="TCJ89728.1"/>
    <property type="molecule type" value="Genomic_DNA"/>
</dbReference>
<evidence type="ECO:0000313" key="2">
    <source>
        <dbReference type="Proteomes" id="UP000294856"/>
    </source>
</evidence>
<name>A0A4R1FCZ9_9NOCA</name>
<proteinExistence type="predicted"/>
<dbReference type="STRING" id="1210063.GCA_001612665_05634"/>
<keyword evidence="2" id="KW-1185">Reference proteome</keyword>
<reference evidence="1 2" key="1">
    <citation type="submission" date="2019-03" db="EMBL/GenBank/DDBJ databases">
        <title>Genomic Encyclopedia of Type Strains, Phase IV (KMG-IV): sequencing the most valuable type-strain genomes for metagenomic binning, comparative biology and taxonomic classification.</title>
        <authorList>
            <person name="Goeker M."/>
        </authorList>
    </citation>
    <scope>NUCLEOTIDE SEQUENCE [LARGE SCALE GENOMIC DNA]</scope>
    <source>
        <strain evidence="1 2">DSM 44684</strain>
    </source>
</reference>
<protein>
    <submittedName>
        <fullName evidence="1">Uncharacterized protein</fullName>
    </submittedName>
</protein>
<organism evidence="1 2">
    <name type="scientific">Nocardia alba</name>
    <dbReference type="NCBI Taxonomy" id="225051"/>
    <lineage>
        <taxon>Bacteria</taxon>
        <taxon>Bacillati</taxon>
        <taxon>Actinomycetota</taxon>
        <taxon>Actinomycetes</taxon>
        <taxon>Mycobacteriales</taxon>
        <taxon>Nocardiaceae</taxon>
        <taxon>Nocardia</taxon>
    </lineage>
</organism>
<dbReference type="RefSeq" id="WP_067457810.1">
    <property type="nucleotide sequence ID" value="NZ_SMFR01000009.1"/>
</dbReference>
<dbReference type="OrthoDB" id="4560234at2"/>
<evidence type="ECO:0000313" key="1">
    <source>
        <dbReference type="EMBL" id="TCJ89728.1"/>
    </source>
</evidence>
<dbReference type="AlphaFoldDB" id="A0A4R1FCZ9"/>
<gene>
    <name evidence="1" type="ORF">DFR71_6365</name>
</gene>
<sequence>MALARHCDREGCDSWQRIDHDADTRWITVDLGGGDVRHFDTRDCLLHWAAATSVPTEVYPAV</sequence>
<comment type="caution">
    <text evidence="1">The sequence shown here is derived from an EMBL/GenBank/DDBJ whole genome shotgun (WGS) entry which is preliminary data.</text>
</comment>
<dbReference type="Proteomes" id="UP000294856">
    <property type="component" value="Unassembled WGS sequence"/>
</dbReference>